<keyword evidence="10" id="KW-1185">Reference proteome</keyword>
<dbReference type="PRINTS" id="PR00465">
    <property type="entry name" value="EP450IV"/>
</dbReference>
<dbReference type="Gene3D" id="1.10.630.10">
    <property type="entry name" value="Cytochrome P450"/>
    <property type="match status" value="1"/>
</dbReference>
<dbReference type="Pfam" id="PF00067">
    <property type="entry name" value="p450"/>
    <property type="match status" value="1"/>
</dbReference>
<dbReference type="InterPro" id="IPR036396">
    <property type="entry name" value="Cyt_P450_sf"/>
</dbReference>
<evidence type="ECO:0000256" key="7">
    <source>
        <dbReference type="ARBA" id="ARBA00023033"/>
    </source>
</evidence>
<evidence type="ECO:0000256" key="2">
    <source>
        <dbReference type="ARBA" id="ARBA00010617"/>
    </source>
</evidence>
<dbReference type="SUPFAM" id="SSF48264">
    <property type="entry name" value="Cytochrome P450"/>
    <property type="match status" value="1"/>
</dbReference>
<evidence type="ECO:0000256" key="3">
    <source>
        <dbReference type="ARBA" id="ARBA00022617"/>
    </source>
</evidence>
<accession>A0ABV0JQI4</accession>
<protein>
    <submittedName>
        <fullName evidence="9">Cytochrome P450</fullName>
    </submittedName>
</protein>
<comment type="similarity">
    <text evidence="2 8">Belongs to the cytochrome P450 family.</text>
</comment>
<name>A0ABV0JQI4_9CYAN</name>
<evidence type="ECO:0000313" key="10">
    <source>
        <dbReference type="Proteomes" id="UP001442494"/>
    </source>
</evidence>
<reference evidence="9 10" key="1">
    <citation type="submission" date="2022-04" db="EMBL/GenBank/DDBJ databases">
        <title>Positive selection, recombination, and allopatry shape intraspecific diversity of widespread and dominant cyanobacteria.</title>
        <authorList>
            <person name="Wei J."/>
            <person name="Shu W."/>
            <person name="Hu C."/>
        </authorList>
    </citation>
    <scope>NUCLEOTIDE SEQUENCE [LARGE SCALE GENOMIC DNA]</scope>
    <source>
        <strain evidence="9 10">GB2-A5</strain>
    </source>
</reference>
<dbReference type="Proteomes" id="UP001442494">
    <property type="component" value="Unassembled WGS sequence"/>
</dbReference>
<dbReference type="PANTHER" id="PTHR24286:SF24">
    <property type="entry name" value="LANOSTEROL 14-ALPHA DEMETHYLASE"/>
    <property type="match status" value="1"/>
</dbReference>
<keyword evidence="3 8" id="KW-0349">Heme</keyword>
<dbReference type="InterPro" id="IPR001128">
    <property type="entry name" value="Cyt_P450"/>
</dbReference>
<dbReference type="PRINTS" id="PR00385">
    <property type="entry name" value="P450"/>
</dbReference>
<keyword evidence="6 8" id="KW-0408">Iron</keyword>
<comment type="cofactor">
    <cofactor evidence="1">
        <name>heme</name>
        <dbReference type="ChEBI" id="CHEBI:30413"/>
    </cofactor>
</comment>
<evidence type="ECO:0000256" key="6">
    <source>
        <dbReference type="ARBA" id="ARBA00023004"/>
    </source>
</evidence>
<gene>
    <name evidence="9" type="ORF">NDI37_14810</name>
</gene>
<evidence type="ECO:0000256" key="1">
    <source>
        <dbReference type="ARBA" id="ARBA00001971"/>
    </source>
</evidence>
<keyword evidence="7 8" id="KW-0503">Monooxygenase</keyword>
<dbReference type="InterPro" id="IPR002403">
    <property type="entry name" value="Cyt_P450_E_grp-IV"/>
</dbReference>
<evidence type="ECO:0000256" key="8">
    <source>
        <dbReference type="RuleBase" id="RU000461"/>
    </source>
</evidence>
<organism evidence="9 10">
    <name type="scientific">Funiculus sociatus GB2-A5</name>
    <dbReference type="NCBI Taxonomy" id="2933946"/>
    <lineage>
        <taxon>Bacteria</taxon>
        <taxon>Bacillati</taxon>
        <taxon>Cyanobacteriota</taxon>
        <taxon>Cyanophyceae</taxon>
        <taxon>Coleofasciculales</taxon>
        <taxon>Coleofasciculaceae</taxon>
        <taxon>Funiculus</taxon>
    </lineage>
</organism>
<keyword evidence="5 8" id="KW-0560">Oxidoreductase</keyword>
<dbReference type="InterPro" id="IPR017972">
    <property type="entry name" value="Cyt_P450_CS"/>
</dbReference>
<dbReference type="PANTHER" id="PTHR24286">
    <property type="entry name" value="CYTOCHROME P450 26"/>
    <property type="match status" value="1"/>
</dbReference>
<proteinExistence type="inferred from homology"/>
<evidence type="ECO:0000256" key="5">
    <source>
        <dbReference type="ARBA" id="ARBA00023002"/>
    </source>
</evidence>
<keyword evidence="4 8" id="KW-0479">Metal-binding</keyword>
<comment type="caution">
    <text evidence="9">The sequence shown here is derived from an EMBL/GenBank/DDBJ whole genome shotgun (WGS) entry which is preliminary data.</text>
</comment>
<evidence type="ECO:0000256" key="4">
    <source>
        <dbReference type="ARBA" id="ARBA00022723"/>
    </source>
</evidence>
<dbReference type="RefSeq" id="WP_190421789.1">
    <property type="nucleotide sequence ID" value="NZ_JAMPKK010000031.1"/>
</dbReference>
<dbReference type="PROSITE" id="PS00086">
    <property type="entry name" value="CYTOCHROME_P450"/>
    <property type="match status" value="1"/>
</dbReference>
<sequence length="469" mass="52975">MNQDIDEVLVLEEGQAPPKDAIAPPRKPRWSDTLNYIANPDRFCRQNLEKYGAIFNTSVFGGTTIFVGSAKATQMTFNGDLKYTEIALPATTMDMFGEYSLFQRPDLHRQRKSALRPGLTGQVLERYAPAIESAILLGISEWPTPSKMALYPAVEKICFDVLVPLLLGVSLNDADPTTFEGLPVSSKAELKALYKTFFDGFYGLLKWKSPFTAYGRGWKARARLIDFMRAVVRRRRTQGGVLDPTVDFLSMMLASQEENPDGVFSDALIENQCLLQLWASHYEISGLVASLIYQLGHHPQVLQRLREEQTEVMGKQSNISTFLPEHLKQMVFLEATIKETLRTLPPSSTANRRLTKSVVLDGVLYKQGCSVMAEPRIAHIMPEYFHEPEVFSPERFLPPRNEGKMYEFIPFGGGVHACLGAQLAMVVTKIFASNLLHKFDWKLTGDAKFVQFPLKKIRDDYQIEITHRV</sequence>
<evidence type="ECO:0000313" key="9">
    <source>
        <dbReference type="EMBL" id="MEP0865739.1"/>
    </source>
</evidence>
<dbReference type="EMBL" id="JAMPKK010000031">
    <property type="protein sequence ID" value="MEP0865739.1"/>
    <property type="molecule type" value="Genomic_DNA"/>
</dbReference>